<evidence type="ECO:0000313" key="4">
    <source>
        <dbReference type="Proteomes" id="UP000474054"/>
    </source>
</evidence>
<gene>
    <name evidence="2" type="ORF">D1866_12390</name>
    <name evidence="1" type="ORF">GFB69_03830</name>
</gene>
<evidence type="ECO:0000313" key="3">
    <source>
        <dbReference type="Proteomes" id="UP000426328"/>
    </source>
</evidence>
<dbReference type="RefSeq" id="WP_152940259.1">
    <property type="nucleotide sequence ID" value="NZ_CP045482.1"/>
</dbReference>
<dbReference type="EMBL" id="WHYS01000001">
    <property type="protein sequence ID" value="MQL54895.1"/>
    <property type="molecule type" value="Genomic_DNA"/>
</dbReference>
<dbReference type="Proteomes" id="UP000426328">
    <property type="component" value="Chromosome"/>
</dbReference>
<accession>A0A650CXV0</accession>
<dbReference type="EMBL" id="CP045482">
    <property type="protein sequence ID" value="QGR22681.1"/>
    <property type="molecule type" value="Genomic_DNA"/>
</dbReference>
<sequence length="82" mass="9678">MYRISFENGKTYIIKDNGEIEEDENKNEENLQVIIVKTLTREKIEQYRNKGVKIFECKESQDLCLSKVLKILFGKPKSCKFT</sequence>
<evidence type="ECO:0000313" key="1">
    <source>
        <dbReference type="EMBL" id="MQL54895.1"/>
    </source>
</evidence>
<evidence type="ECO:0000313" key="2">
    <source>
        <dbReference type="EMBL" id="QGR22681.1"/>
    </source>
</evidence>
<keyword evidence="3" id="KW-1185">Reference proteome</keyword>
<proteinExistence type="predicted"/>
<dbReference type="Proteomes" id="UP000474054">
    <property type="component" value="Unassembled WGS sequence"/>
</dbReference>
<reference evidence="1 4" key="1">
    <citation type="submission" date="2019-10" db="EMBL/GenBank/DDBJ databases">
        <title>Comparative genomics of sulfur disproportionating microorganisms.</title>
        <authorList>
            <person name="Ward L.M."/>
            <person name="Bertran E."/>
            <person name="Johnston D."/>
        </authorList>
    </citation>
    <scope>NUCLEOTIDE SEQUENCE [LARGE SCALE GENOMIC DNA]</scope>
    <source>
        <strain evidence="1 4">DSM 3772</strain>
    </source>
</reference>
<dbReference type="AlphaFoldDB" id="A0A650CXV0"/>
<name>A0A650CXV0_ACIAM</name>
<dbReference type="GeneID" id="42780545"/>
<reference evidence="2 3" key="2">
    <citation type="submission" date="2019-10" db="EMBL/GenBank/DDBJ databases">
        <title>Genome Sequences from Six Type Strain Members of the Archaeal Family Sulfolobaceae: Acidianus ambivalens, Acidianus infernus, Metallosphaera prunae, Stygiolobus azoricus, Sulfolobus metallicus, and Sulfurisphaera ohwakuensis.</title>
        <authorList>
            <person name="Counts J.A."/>
            <person name="Kelly R.M."/>
        </authorList>
    </citation>
    <scope>NUCLEOTIDE SEQUENCE [LARGE SCALE GENOMIC DNA]</scope>
    <source>
        <strain evidence="2 3">LEI 10</strain>
    </source>
</reference>
<dbReference type="KEGG" id="aamb:D1866_12390"/>
<organism evidence="2 3">
    <name type="scientific">Acidianus ambivalens</name>
    <name type="common">Desulfurolobus ambivalens</name>
    <dbReference type="NCBI Taxonomy" id="2283"/>
    <lineage>
        <taxon>Archaea</taxon>
        <taxon>Thermoproteota</taxon>
        <taxon>Thermoprotei</taxon>
        <taxon>Sulfolobales</taxon>
        <taxon>Sulfolobaceae</taxon>
        <taxon>Acidianus</taxon>
    </lineage>
</organism>
<protein>
    <submittedName>
        <fullName evidence="2">Uncharacterized protein</fullName>
    </submittedName>
</protein>